<dbReference type="EMBL" id="RQXW01000016">
    <property type="protein sequence ID" value="RTE64868.1"/>
    <property type="molecule type" value="Genomic_DNA"/>
</dbReference>
<proteinExistence type="predicted"/>
<dbReference type="OrthoDB" id="4929908at2"/>
<dbReference type="AlphaFoldDB" id="A0A430KN00"/>
<dbReference type="NCBIfam" id="TIGR01409">
    <property type="entry name" value="TAT_signal_seq"/>
    <property type="match status" value="1"/>
</dbReference>
<accession>A0A430KN00</accession>
<gene>
    <name evidence="3" type="ORF">EH243_15185</name>
</gene>
<dbReference type="InterPro" id="IPR006311">
    <property type="entry name" value="TAT_signal"/>
</dbReference>
<dbReference type="PROSITE" id="PS51318">
    <property type="entry name" value="TAT"/>
    <property type="match status" value="1"/>
</dbReference>
<dbReference type="InterPro" id="IPR019546">
    <property type="entry name" value="TAT_signal_bac_arc"/>
</dbReference>
<keyword evidence="1 2" id="KW-0732">Signal</keyword>
<dbReference type="Proteomes" id="UP000283087">
    <property type="component" value="Unassembled WGS sequence"/>
</dbReference>
<evidence type="ECO:0000256" key="2">
    <source>
        <dbReference type="SAM" id="SignalP"/>
    </source>
</evidence>
<evidence type="ECO:0000313" key="4">
    <source>
        <dbReference type="Proteomes" id="UP000283087"/>
    </source>
</evidence>
<evidence type="ECO:0000256" key="1">
    <source>
        <dbReference type="ARBA" id="ARBA00022729"/>
    </source>
</evidence>
<name>A0A430KN00_9GAMM</name>
<protein>
    <submittedName>
        <fullName evidence="3">Twin-arginine translocation signal domain-containing protein</fullName>
    </submittedName>
</protein>
<feature type="chain" id="PRO_5019369076" evidence="2">
    <location>
        <begin position="39"/>
        <end position="174"/>
    </location>
</feature>
<comment type="caution">
    <text evidence="3">The sequence shown here is derived from an EMBL/GenBank/DDBJ whole genome shotgun (WGS) entry which is preliminary data.</text>
</comment>
<dbReference type="RefSeq" id="WP_126159515.1">
    <property type="nucleotide sequence ID" value="NZ_RQXW01000016.1"/>
</dbReference>
<feature type="signal peptide" evidence="2">
    <location>
        <begin position="1"/>
        <end position="38"/>
    </location>
</feature>
<sequence length="174" mass="19248">MKKQNLSRRSFLKKGTMTAAGAVAIALSGISISPSAWAMTLTTLDHKTGKSLSALCRVLYPHKQLTDVYYDACVEGLDANAKNDPALLKLLNEGVQTLNSHSQNNFLALSAEQQLLVVKKIEGSPFFNQVRSHIVVALYNNDKIWSLFGYEGPSFPYGGYLERGFDDIDWLPNH</sequence>
<keyword evidence="4" id="KW-1185">Reference proteome</keyword>
<evidence type="ECO:0000313" key="3">
    <source>
        <dbReference type="EMBL" id="RTE64868.1"/>
    </source>
</evidence>
<organism evidence="3 4">
    <name type="scientific">Amphritea opalescens</name>
    <dbReference type="NCBI Taxonomy" id="2490544"/>
    <lineage>
        <taxon>Bacteria</taxon>
        <taxon>Pseudomonadati</taxon>
        <taxon>Pseudomonadota</taxon>
        <taxon>Gammaproteobacteria</taxon>
        <taxon>Oceanospirillales</taxon>
        <taxon>Oceanospirillaceae</taxon>
        <taxon>Amphritea</taxon>
    </lineage>
</organism>
<reference evidence="3 4" key="1">
    <citation type="submission" date="2018-11" db="EMBL/GenBank/DDBJ databases">
        <title>The draft genome sequence of Amphritea opalescens ANRC-JH13T.</title>
        <authorList>
            <person name="Fang Z."/>
            <person name="Zhang Y."/>
            <person name="Han X."/>
        </authorList>
    </citation>
    <scope>NUCLEOTIDE SEQUENCE [LARGE SCALE GENOMIC DNA]</scope>
    <source>
        <strain evidence="3 4">ANRC-JH13</strain>
    </source>
</reference>